<feature type="domain" description="BTB" evidence="1">
    <location>
        <begin position="29"/>
        <end position="95"/>
    </location>
</feature>
<dbReference type="HOGENOM" id="CLU_057752_6_1_1"/>
<dbReference type="SUPFAM" id="SSF54695">
    <property type="entry name" value="POZ domain"/>
    <property type="match status" value="1"/>
</dbReference>
<dbReference type="PANTHER" id="PTHR47843">
    <property type="entry name" value="BTB DOMAIN-CONTAINING PROTEIN-RELATED"/>
    <property type="match status" value="1"/>
</dbReference>
<dbReference type="Gene3D" id="3.30.710.10">
    <property type="entry name" value="Potassium Channel Kv1.1, Chain A"/>
    <property type="match status" value="1"/>
</dbReference>
<dbReference type="OrthoDB" id="6359816at2759"/>
<dbReference type="PROSITE" id="PS50097">
    <property type="entry name" value="BTB"/>
    <property type="match status" value="1"/>
</dbReference>
<dbReference type="CDD" id="cd18186">
    <property type="entry name" value="BTB_POZ_ZBTB_KLHL-like"/>
    <property type="match status" value="1"/>
</dbReference>
<proteinExistence type="predicted"/>
<evidence type="ECO:0000313" key="3">
    <source>
        <dbReference type="Proteomes" id="UP000030104"/>
    </source>
</evidence>
<keyword evidence="3" id="KW-1185">Reference proteome</keyword>
<name>A0A0A2LC21_PENIT</name>
<dbReference type="Pfam" id="PF00651">
    <property type="entry name" value="BTB"/>
    <property type="match status" value="1"/>
</dbReference>
<dbReference type="InterPro" id="IPR000210">
    <property type="entry name" value="BTB/POZ_dom"/>
</dbReference>
<dbReference type="EMBL" id="JQGA01000239">
    <property type="protein sequence ID" value="KGO76758.1"/>
    <property type="molecule type" value="Genomic_DNA"/>
</dbReference>
<reference evidence="2 3" key="1">
    <citation type="journal article" date="2015" name="Mol. Plant Microbe Interact.">
        <title>Genome, transcriptome, and functional analyses of Penicillium expansum provide new insights into secondary metabolism and pathogenicity.</title>
        <authorList>
            <person name="Ballester A.R."/>
            <person name="Marcet-Houben M."/>
            <person name="Levin E."/>
            <person name="Sela N."/>
            <person name="Selma-Lazaro C."/>
            <person name="Carmona L."/>
            <person name="Wisniewski M."/>
            <person name="Droby S."/>
            <person name="Gonzalez-Candelas L."/>
            <person name="Gabaldon T."/>
        </authorList>
    </citation>
    <scope>NUCLEOTIDE SEQUENCE [LARGE SCALE GENOMIC DNA]</scope>
    <source>
        <strain evidence="2 3">PHI-1</strain>
    </source>
</reference>
<accession>A0A0A2LC21</accession>
<dbReference type="Proteomes" id="UP000030104">
    <property type="component" value="Unassembled WGS sequence"/>
</dbReference>
<protein>
    <recommendedName>
        <fullName evidence="1">BTB domain-containing protein</fullName>
    </recommendedName>
</protein>
<comment type="caution">
    <text evidence="2">The sequence shown here is derived from an EMBL/GenBank/DDBJ whole genome shotgun (WGS) entry which is preliminary data.</text>
</comment>
<dbReference type="SMART" id="SM00225">
    <property type="entry name" value="BTB"/>
    <property type="match status" value="1"/>
</dbReference>
<dbReference type="AlphaFoldDB" id="A0A0A2LC21"/>
<evidence type="ECO:0000259" key="1">
    <source>
        <dbReference type="PROSITE" id="PS50097"/>
    </source>
</evidence>
<gene>
    <name evidence="2" type="ORF">PITC_091120</name>
</gene>
<dbReference type="OMA" id="ATACNTL"/>
<sequence length="271" mass="30302">MAKKTLARSPQLKELLQGLASIRLDPRYSDLIIACGDEEYAVHKCIVCPRSDFFAKACDDGFEESTTNRAVLEDEPTLVKQMIEYLYTLDYHVEIHSPETDPSRQSDGEAAQDSLEKLDGIDEEAATACNTLSVHISMYSLADRMCIHGLKALSKEKLEKELTRRQLDSSTFPHAVHEIYKSTPANDQALRNMVVKITMENLVRLRTGVKKMDLTEGGTGEEPGPVAFPDSLVKSVPQFSADLAVAMMDKTVTDWNRHGVCKPNWVQQDIK</sequence>
<dbReference type="PANTHER" id="PTHR47843:SF5">
    <property type="entry name" value="BTB_POZ DOMAIN PROTEIN"/>
    <property type="match status" value="1"/>
</dbReference>
<dbReference type="InterPro" id="IPR011333">
    <property type="entry name" value="SKP1/BTB/POZ_sf"/>
</dbReference>
<organism evidence="2 3">
    <name type="scientific">Penicillium italicum</name>
    <name type="common">Blue mold</name>
    <dbReference type="NCBI Taxonomy" id="40296"/>
    <lineage>
        <taxon>Eukaryota</taxon>
        <taxon>Fungi</taxon>
        <taxon>Dikarya</taxon>
        <taxon>Ascomycota</taxon>
        <taxon>Pezizomycotina</taxon>
        <taxon>Eurotiomycetes</taxon>
        <taxon>Eurotiomycetidae</taxon>
        <taxon>Eurotiales</taxon>
        <taxon>Aspergillaceae</taxon>
        <taxon>Penicillium</taxon>
    </lineage>
</organism>
<evidence type="ECO:0000313" key="2">
    <source>
        <dbReference type="EMBL" id="KGO76758.1"/>
    </source>
</evidence>
<dbReference type="PhylomeDB" id="A0A0A2LC21"/>
<dbReference type="STRING" id="40296.A0A0A2LC21"/>